<feature type="transmembrane region" description="Helical" evidence="2">
    <location>
        <begin position="108"/>
        <end position="129"/>
    </location>
</feature>
<comment type="similarity">
    <text evidence="1">Belongs to the UPF0177 family.</text>
</comment>
<feature type="domain" description="CAAX prenyl protease 2/Lysostaphin resistance protein A-like" evidence="3">
    <location>
        <begin position="112"/>
        <end position="210"/>
    </location>
</feature>
<proteinExistence type="inferred from homology"/>
<dbReference type="InterPro" id="IPR003675">
    <property type="entry name" value="Rce1/LyrA-like_dom"/>
</dbReference>
<evidence type="ECO:0000256" key="1">
    <source>
        <dbReference type="ARBA" id="ARBA00009067"/>
    </source>
</evidence>
<gene>
    <name evidence="4" type="ORF">IV67_GL001419</name>
</gene>
<evidence type="ECO:0000259" key="3">
    <source>
        <dbReference type="Pfam" id="PF02517"/>
    </source>
</evidence>
<organism evidence="4 5">
    <name type="scientific">Weissella minor</name>
    <dbReference type="NCBI Taxonomy" id="1620"/>
    <lineage>
        <taxon>Bacteria</taxon>
        <taxon>Bacillati</taxon>
        <taxon>Bacillota</taxon>
        <taxon>Bacilli</taxon>
        <taxon>Lactobacillales</taxon>
        <taxon>Lactobacillaceae</taxon>
        <taxon>Weissella</taxon>
    </lineage>
</organism>
<keyword evidence="5" id="KW-1185">Reference proteome</keyword>
<reference evidence="4 5" key="1">
    <citation type="journal article" date="2015" name="Genome Announc.">
        <title>Expanding the biotechnology potential of lactobacilli through comparative genomics of 213 strains and associated genera.</title>
        <authorList>
            <person name="Sun Z."/>
            <person name="Harris H.M."/>
            <person name="McCann A."/>
            <person name="Guo C."/>
            <person name="Argimon S."/>
            <person name="Zhang W."/>
            <person name="Yang X."/>
            <person name="Jeffery I.B."/>
            <person name="Cooney J.C."/>
            <person name="Kagawa T.F."/>
            <person name="Liu W."/>
            <person name="Song Y."/>
            <person name="Salvetti E."/>
            <person name="Wrobel A."/>
            <person name="Rasinkangas P."/>
            <person name="Parkhill J."/>
            <person name="Rea M.C."/>
            <person name="O'Sullivan O."/>
            <person name="Ritari J."/>
            <person name="Douillard F.P."/>
            <person name="Paul Ross R."/>
            <person name="Yang R."/>
            <person name="Briner A.E."/>
            <person name="Felis G.E."/>
            <person name="de Vos W.M."/>
            <person name="Barrangou R."/>
            <person name="Klaenhammer T.R."/>
            <person name="Caufield P.W."/>
            <person name="Cui Y."/>
            <person name="Zhang H."/>
            <person name="O'Toole P.W."/>
        </authorList>
    </citation>
    <scope>NUCLEOTIDE SEQUENCE [LARGE SCALE GENOMIC DNA]</scope>
    <source>
        <strain evidence="4 5">DSM 20014</strain>
    </source>
</reference>
<feature type="transmembrane region" description="Helical" evidence="2">
    <location>
        <begin position="28"/>
        <end position="47"/>
    </location>
</feature>
<dbReference type="EMBL" id="JQCD01000001">
    <property type="protein sequence ID" value="KRN78109.1"/>
    <property type="molecule type" value="Genomic_DNA"/>
</dbReference>
<protein>
    <recommendedName>
        <fullName evidence="3">CAAX prenyl protease 2/Lysostaphin resistance protein A-like domain-containing protein</fullName>
    </recommendedName>
</protein>
<accession>A0A0R2JV52</accession>
<evidence type="ECO:0000256" key="2">
    <source>
        <dbReference type="SAM" id="Phobius"/>
    </source>
</evidence>
<feature type="transmembrane region" description="Helical" evidence="2">
    <location>
        <begin position="150"/>
        <end position="167"/>
    </location>
</feature>
<keyword evidence="2" id="KW-1133">Transmembrane helix</keyword>
<keyword evidence="2" id="KW-0812">Transmembrane</keyword>
<dbReference type="PATRIC" id="fig|1620.3.peg.1441"/>
<dbReference type="AlphaFoldDB" id="A0A0R2JV52"/>
<evidence type="ECO:0000313" key="5">
    <source>
        <dbReference type="Proteomes" id="UP000051673"/>
    </source>
</evidence>
<dbReference type="GO" id="GO:0080120">
    <property type="term" value="P:CAAX-box protein maturation"/>
    <property type="evidence" value="ECO:0007669"/>
    <property type="project" value="UniProtKB-ARBA"/>
</dbReference>
<evidence type="ECO:0000313" key="4">
    <source>
        <dbReference type="EMBL" id="KRN78109.1"/>
    </source>
</evidence>
<dbReference type="Proteomes" id="UP000051673">
    <property type="component" value="Unassembled WGS sequence"/>
</dbReference>
<feature type="transmembrane region" description="Helical" evidence="2">
    <location>
        <begin position="67"/>
        <end position="88"/>
    </location>
</feature>
<feature type="transmembrane region" description="Helical" evidence="2">
    <location>
        <begin position="179"/>
        <end position="203"/>
    </location>
</feature>
<name>A0A0R2JV52_9LACO</name>
<sequence length="210" mass="23839">MKNLSLSCTSIFYLLVGPVIYISNNPFVVSATFIFLFIFSLLSLYALRSDLMADIRKVKLHPKLLLLFIVMLALAFVITYISNSLLLPNNYTSQNQQVVNSSLLSPNLLIKTLSFLSSILVAPIMESIIFQYGVQRNLAIKISTFTHSKIFTTLLSATITFAIFFLFHSPSLSLNDLIYYSFLLFFCLFYGLSNDNLLLTIIFHMGWNLL</sequence>
<keyword evidence="2" id="KW-0472">Membrane</keyword>
<comment type="caution">
    <text evidence="4">The sequence shown here is derived from an EMBL/GenBank/DDBJ whole genome shotgun (WGS) entry which is preliminary data.</text>
</comment>
<dbReference type="GO" id="GO:0004175">
    <property type="term" value="F:endopeptidase activity"/>
    <property type="evidence" value="ECO:0007669"/>
    <property type="project" value="UniProtKB-ARBA"/>
</dbReference>
<dbReference type="Pfam" id="PF02517">
    <property type="entry name" value="Rce1-like"/>
    <property type="match status" value="1"/>
</dbReference>